<keyword evidence="3" id="KW-1185">Reference proteome</keyword>
<dbReference type="SUPFAM" id="SSF47413">
    <property type="entry name" value="lambda repressor-like DNA-binding domains"/>
    <property type="match status" value="1"/>
</dbReference>
<dbReference type="HOGENOM" id="CLU_2274066_0_0_5"/>
<gene>
    <name evidence="2" type="ordered locus">Mnod_6199</name>
</gene>
<feature type="domain" description="HTH cro/C1-type" evidence="1">
    <location>
        <begin position="16"/>
        <end position="47"/>
    </location>
</feature>
<dbReference type="eggNOG" id="COG1396">
    <property type="taxonomic scope" value="Bacteria"/>
</dbReference>
<proteinExistence type="predicted"/>
<dbReference type="Gene3D" id="1.10.260.40">
    <property type="entry name" value="lambda repressor-like DNA-binding domains"/>
    <property type="match status" value="1"/>
</dbReference>
<evidence type="ECO:0000313" key="2">
    <source>
        <dbReference type="EMBL" id="ACL61007.1"/>
    </source>
</evidence>
<dbReference type="SMART" id="SM00530">
    <property type="entry name" value="HTH_XRE"/>
    <property type="match status" value="1"/>
</dbReference>
<accession>B8IVF6</accession>
<dbReference type="Pfam" id="PF13560">
    <property type="entry name" value="HTH_31"/>
    <property type="match status" value="1"/>
</dbReference>
<dbReference type="GO" id="GO:0003677">
    <property type="term" value="F:DNA binding"/>
    <property type="evidence" value="ECO:0007669"/>
    <property type="project" value="InterPro"/>
</dbReference>
<reference evidence="2 3" key="1">
    <citation type="submission" date="2009-01" db="EMBL/GenBank/DDBJ databases">
        <title>Complete sequence of chromosome of Methylobacterium nodulans ORS 2060.</title>
        <authorList>
            <consortium name="US DOE Joint Genome Institute"/>
            <person name="Lucas S."/>
            <person name="Copeland A."/>
            <person name="Lapidus A."/>
            <person name="Glavina del Rio T."/>
            <person name="Dalin E."/>
            <person name="Tice H."/>
            <person name="Bruce D."/>
            <person name="Goodwin L."/>
            <person name="Pitluck S."/>
            <person name="Sims D."/>
            <person name="Brettin T."/>
            <person name="Detter J.C."/>
            <person name="Han C."/>
            <person name="Larimer F."/>
            <person name="Land M."/>
            <person name="Hauser L."/>
            <person name="Kyrpides N."/>
            <person name="Ivanova N."/>
            <person name="Marx C.J."/>
            <person name="Richardson P."/>
        </authorList>
    </citation>
    <scope>NUCLEOTIDE SEQUENCE [LARGE SCALE GENOMIC DNA]</scope>
    <source>
        <strain evidence="3">LMG 21967 / CNCM I-2342 / ORS 2060</strain>
    </source>
</reference>
<sequence length="102" mass="11227">MPKSPEPYTTEGERARAWREACGFSRRELAAQTGYAESSIAAIERGQWKPGQPVDEATMQTYRLACAAVALGVTFDWLTVRLRPMAADIVVGPEAYLPPRKG</sequence>
<dbReference type="EMBL" id="CP001349">
    <property type="protein sequence ID" value="ACL61007.1"/>
    <property type="molecule type" value="Genomic_DNA"/>
</dbReference>
<dbReference type="InterPro" id="IPR001387">
    <property type="entry name" value="Cro/C1-type_HTH"/>
</dbReference>
<organism evidence="2 3">
    <name type="scientific">Methylobacterium nodulans (strain LMG 21967 / CNCM I-2342 / ORS 2060)</name>
    <dbReference type="NCBI Taxonomy" id="460265"/>
    <lineage>
        <taxon>Bacteria</taxon>
        <taxon>Pseudomonadati</taxon>
        <taxon>Pseudomonadota</taxon>
        <taxon>Alphaproteobacteria</taxon>
        <taxon>Hyphomicrobiales</taxon>
        <taxon>Methylobacteriaceae</taxon>
        <taxon>Methylobacterium</taxon>
    </lineage>
</organism>
<evidence type="ECO:0000313" key="3">
    <source>
        <dbReference type="Proteomes" id="UP000008207"/>
    </source>
</evidence>
<protein>
    <submittedName>
        <fullName evidence="2">Transcriptional regulator, XRE family</fullName>
    </submittedName>
</protein>
<dbReference type="KEGG" id="mno:Mnod_6199"/>
<dbReference type="InterPro" id="IPR010982">
    <property type="entry name" value="Lambda_DNA-bd_dom_sf"/>
</dbReference>
<evidence type="ECO:0000259" key="1">
    <source>
        <dbReference type="PROSITE" id="PS50943"/>
    </source>
</evidence>
<dbReference type="Proteomes" id="UP000008207">
    <property type="component" value="Chromosome"/>
</dbReference>
<name>B8IVF6_METNO</name>
<dbReference type="PROSITE" id="PS50943">
    <property type="entry name" value="HTH_CROC1"/>
    <property type="match status" value="1"/>
</dbReference>
<dbReference type="RefSeq" id="WP_015932590.1">
    <property type="nucleotide sequence ID" value="NC_011894.1"/>
</dbReference>
<dbReference type="CDD" id="cd00093">
    <property type="entry name" value="HTH_XRE"/>
    <property type="match status" value="1"/>
</dbReference>
<dbReference type="AlphaFoldDB" id="B8IVF6"/>
<dbReference type="OrthoDB" id="8234829at2"/>